<proteinExistence type="predicted"/>
<accession>A0A813F5D1</accession>
<dbReference type="SUPFAM" id="SSF56112">
    <property type="entry name" value="Protein kinase-like (PK-like)"/>
    <property type="match status" value="1"/>
</dbReference>
<evidence type="ECO:0000313" key="4">
    <source>
        <dbReference type="Proteomes" id="UP000654075"/>
    </source>
</evidence>
<dbReference type="InterPro" id="IPR000719">
    <property type="entry name" value="Prot_kinase_dom"/>
</dbReference>
<dbReference type="GO" id="GO:0005524">
    <property type="term" value="F:ATP binding"/>
    <property type="evidence" value="ECO:0007669"/>
    <property type="project" value="InterPro"/>
</dbReference>
<organism evidence="3 4">
    <name type="scientific">Polarella glacialis</name>
    <name type="common">Dinoflagellate</name>
    <dbReference type="NCBI Taxonomy" id="89957"/>
    <lineage>
        <taxon>Eukaryota</taxon>
        <taxon>Sar</taxon>
        <taxon>Alveolata</taxon>
        <taxon>Dinophyceae</taxon>
        <taxon>Suessiales</taxon>
        <taxon>Suessiaceae</taxon>
        <taxon>Polarella</taxon>
    </lineage>
</organism>
<feature type="compositionally biased region" description="Polar residues" evidence="1">
    <location>
        <begin position="216"/>
        <end position="232"/>
    </location>
</feature>
<feature type="domain" description="Protein kinase" evidence="2">
    <location>
        <begin position="1"/>
        <end position="176"/>
    </location>
</feature>
<name>A0A813F5D1_POLGL</name>
<protein>
    <recommendedName>
        <fullName evidence="2">Protein kinase domain-containing protein</fullName>
    </recommendedName>
</protein>
<dbReference type="Pfam" id="PF00069">
    <property type="entry name" value="Pkinase"/>
    <property type="match status" value="1"/>
</dbReference>
<dbReference type="AlphaFoldDB" id="A0A813F5D1"/>
<gene>
    <name evidence="3" type="ORF">PGLA1383_LOCUS26287</name>
</gene>
<dbReference type="PROSITE" id="PS50011">
    <property type="entry name" value="PROTEIN_KINASE_DOM"/>
    <property type="match status" value="1"/>
</dbReference>
<evidence type="ECO:0000259" key="2">
    <source>
        <dbReference type="PROSITE" id="PS50011"/>
    </source>
</evidence>
<dbReference type="InterPro" id="IPR011009">
    <property type="entry name" value="Kinase-like_dom_sf"/>
</dbReference>
<evidence type="ECO:0000313" key="3">
    <source>
        <dbReference type="EMBL" id="CAE8608426.1"/>
    </source>
</evidence>
<keyword evidence="4" id="KW-1185">Reference proteome</keyword>
<reference evidence="3" key="1">
    <citation type="submission" date="2021-02" db="EMBL/GenBank/DDBJ databases">
        <authorList>
            <person name="Dougan E. K."/>
            <person name="Rhodes N."/>
            <person name="Thang M."/>
            <person name="Chan C."/>
        </authorList>
    </citation>
    <scope>NUCLEOTIDE SEQUENCE</scope>
</reference>
<feature type="compositionally biased region" description="Low complexity" evidence="1">
    <location>
        <begin position="199"/>
        <end position="209"/>
    </location>
</feature>
<dbReference type="Gene3D" id="1.10.510.10">
    <property type="entry name" value="Transferase(Phosphotransferase) domain 1"/>
    <property type="match status" value="1"/>
</dbReference>
<dbReference type="Proteomes" id="UP000654075">
    <property type="component" value="Unassembled WGS sequence"/>
</dbReference>
<feature type="region of interest" description="Disordered" evidence="1">
    <location>
        <begin position="187"/>
        <end position="262"/>
    </location>
</feature>
<dbReference type="GO" id="GO:0004672">
    <property type="term" value="F:protein kinase activity"/>
    <property type="evidence" value="ECO:0007669"/>
    <property type="project" value="InterPro"/>
</dbReference>
<sequence length="262" mass="27809">MDFGQAVLLRGADGNGTELRYFRLCGKDYYRAPECYMPSVESCPNLVVQAQCPPGCTPGHVVQVAGGGYLCNVRFPATAVPGEASVAEIFGYAVAPVDVFASGVAFFILLAQAPPWHQALVASRGFAYVYQYGVQALLTNWKKPLSPEGMELLTGMLHSYPTARWTLKRCLASPWFQDVDLSPDLSLDSPTPKAGVGGEELPSGSSGSSFPALQGRASSNSLPAAKATSPSTAEAALSSRSTPAEEEPRCEPTTPEIWISTL</sequence>
<dbReference type="EMBL" id="CAJNNV010022968">
    <property type="protein sequence ID" value="CAE8608426.1"/>
    <property type="molecule type" value="Genomic_DNA"/>
</dbReference>
<comment type="caution">
    <text evidence="3">The sequence shown here is derived from an EMBL/GenBank/DDBJ whole genome shotgun (WGS) entry which is preliminary data.</text>
</comment>
<evidence type="ECO:0000256" key="1">
    <source>
        <dbReference type="SAM" id="MobiDB-lite"/>
    </source>
</evidence>